<dbReference type="OrthoDB" id="2035at10239"/>
<dbReference type="GO" id="GO:0003678">
    <property type="term" value="F:DNA helicase activity"/>
    <property type="evidence" value="ECO:0007669"/>
    <property type="project" value="InterPro"/>
</dbReference>
<feature type="compositionally biased region" description="Basic and acidic residues" evidence="1">
    <location>
        <begin position="429"/>
        <end position="438"/>
    </location>
</feature>
<dbReference type="GO" id="GO:0006260">
    <property type="term" value="P:DNA replication"/>
    <property type="evidence" value="ECO:0007669"/>
    <property type="project" value="InterPro"/>
</dbReference>
<keyword evidence="3" id="KW-0378">Hydrolase</keyword>
<evidence type="ECO:0000313" key="4">
    <source>
        <dbReference type="Proteomes" id="UP000001034"/>
    </source>
</evidence>
<keyword evidence="3" id="KW-0547">Nucleotide-binding</keyword>
<dbReference type="InterPro" id="IPR016136">
    <property type="entry name" value="DNA_helicase_N/primase_C"/>
</dbReference>
<dbReference type="PANTHER" id="PTHR30153:SF2">
    <property type="entry name" value="REPLICATIVE DNA HELICASE"/>
    <property type="match status" value="1"/>
</dbReference>
<keyword evidence="3" id="KW-0347">Helicase</keyword>
<dbReference type="SUPFAM" id="SSF52540">
    <property type="entry name" value="P-loop containing nucleoside triphosphate hydrolases"/>
    <property type="match status" value="1"/>
</dbReference>
<evidence type="ECO:0000259" key="2">
    <source>
        <dbReference type="PROSITE" id="PS51199"/>
    </source>
</evidence>
<dbReference type="InterPro" id="IPR027417">
    <property type="entry name" value="P-loop_NTPase"/>
</dbReference>
<dbReference type="Pfam" id="PF03796">
    <property type="entry name" value="DnaB_C"/>
    <property type="match status" value="1"/>
</dbReference>
<feature type="domain" description="SF4 helicase" evidence="2">
    <location>
        <begin position="169"/>
        <end position="375"/>
    </location>
</feature>
<keyword evidence="4" id="KW-1185">Reference proteome</keyword>
<dbReference type="Proteomes" id="UP000001034">
    <property type="component" value="Segment"/>
</dbReference>
<dbReference type="Gene3D" id="1.10.860.10">
    <property type="entry name" value="DNAb Helicase, Chain A"/>
    <property type="match status" value="1"/>
</dbReference>
<keyword evidence="3" id="KW-0067">ATP-binding</keyword>
<dbReference type="InterPro" id="IPR007694">
    <property type="entry name" value="DNA_helicase_DnaB-like_C"/>
</dbReference>
<proteinExistence type="predicted"/>
<name>B2ZY09_9CAUD</name>
<dbReference type="GO" id="GO:0005524">
    <property type="term" value="F:ATP binding"/>
    <property type="evidence" value="ECO:0007669"/>
    <property type="project" value="InterPro"/>
</dbReference>
<organism evidence="3 4">
    <name type="scientific">Ralstonia phage phiRSL1</name>
    <dbReference type="NCBI Taxonomy" id="1980924"/>
    <lineage>
        <taxon>Viruses</taxon>
        <taxon>Duplodnaviria</taxon>
        <taxon>Heunggongvirae</taxon>
        <taxon>Uroviricota</taxon>
        <taxon>Caudoviricetes</taxon>
        <taxon>Mieseafarmvirus</taxon>
        <taxon>Mieseafarmvirus RSL1</taxon>
    </lineage>
</organism>
<dbReference type="RefSeq" id="YP_001950025.1">
    <property type="nucleotide sequence ID" value="NC_010811.2"/>
</dbReference>
<dbReference type="Gene3D" id="3.40.50.300">
    <property type="entry name" value="P-loop containing nucleotide triphosphate hydrolases"/>
    <property type="match status" value="1"/>
</dbReference>
<dbReference type="EMBL" id="AB366653">
    <property type="protein sequence ID" value="BAG41595.1"/>
    <property type="molecule type" value="Genomic_DNA"/>
</dbReference>
<dbReference type="PROSITE" id="PS51199">
    <property type="entry name" value="SF4_HELICASE"/>
    <property type="match status" value="1"/>
</dbReference>
<evidence type="ECO:0000313" key="3">
    <source>
        <dbReference type="EMBL" id="BAG41595.1"/>
    </source>
</evidence>
<evidence type="ECO:0000256" key="1">
    <source>
        <dbReference type="SAM" id="MobiDB-lite"/>
    </source>
</evidence>
<sequence>MAKLVSPRAELAVLRGMCHKDKTVAGTLISSVDDTYFYSPESIEVYEAISGHMARTGEAPTYRLLVEDPHLSDQARDHLRNSQATIQTRAEAEKAVSMLNHFRQGRGFYNIAAHINEEFQKPKVDISRLAQEVGHAFNLVNSRKSTDESFLHLGRNNNTSKIVKSILYEDNSEDLIPTGIKAFDDVNGGLARGGLVTVAATSGGGKSTFTMNIGMNMARMGYKVLMVPLEMSHREMMCRAMAYTSKMNLTKIITQKMTQAEKDMVFRRHRLWEKKVKAAGGRFTVFKPSEDMTIDQLLSATAAYKYDAKIIDYISLLKGVDGDNAWQVLGGIARQCKINAENENCINILVAQLSDTGQIRYSRAITEHSSNSFTWVASKESKETGITPIEQPKSRNSQSYPFTVRIDYATMRVYDVSQTDVAALGTIDGEGKKSKDVSKVPNLASDL</sequence>
<protein>
    <submittedName>
        <fullName evidence="3">Replicative DNA helicase</fullName>
    </submittedName>
</protein>
<feature type="region of interest" description="Disordered" evidence="1">
    <location>
        <begin position="428"/>
        <end position="447"/>
    </location>
</feature>
<accession>B2ZY09</accession>
<dbReference type="PANTHER" id="PTHR30153">
    <property type="entry name" value="REPLICATIVE DNA HELICASE DNAB"/>
    <property type="match status" value="1"/>
</dbReference>
<reference evidence="3 4" key="1">
    <citation type="journal article" date="2010" name="Virology">
        <title>A jumbo phage infecting the phytopathogen Ralstonia solanacearum defines a new lineage of the Myoviridae family.</title>
        <authorList>
            <person name="Yamada T."/>
            <person name="Satoh S."/>
            <person name="Ishikawa H."/>
            <person name="Fujiwara A."/>
            <person name="Kawasaki T."/>
            <person name="Fujie M."/>
            <person name="Ogata H."/>
        </authorList>
    </citation>
    <scope>NUCLEOTIDE SEQUENCE [LARGE SCALE GENOMIC DNA]</scope>
</reference>
<dbReference type="GeneID" id="6370032"/>
<dbReference type="KEGG" id="vg:6370032"/>